<evidence type="ECO:0000313" key="1">
    <source>
        <dbReference type="EMBL" id="KXS13691.1"/>
    </source>
</evidence>
<reference evidence="1 2" key="1">
    <citation type="journal article" date="2015" name="Genome Biol. Evol.">
        <title>Phylogenomic analyses indicate that early fungi evolved digesting cell walls of algal ancestors of land plants.</title>
        <authorList>
            <person name="Chang Y."/>
            <person name="Wang S."/>
            <person name="Sekimoto S."/>
            <person name="Aerts A.L."/>
            <person name="Choi C."/>
            <person name="Clum A."/>
            <person name="LaButti K.M."/>
            <person name="Lindquist E.A."/>
            <person name="Yee Ngan C."/>
            <person name="Ohm R.A."/>
            <person name="Salamov A.A."/>
            <person name="Grigoriev I.V."/>
            <person name="Spatafora J.W."/>
            <person name="Berbee M.L."/>
        </authorList>
    </citation>
    <scope>NUCLEOTIDE SEQUENCE [LARGE SCALE GENOMIC DNA]</scope>
    <source>
        <strain evidence="1 2">JEL478</strain>
    </source>
</reference>
<gene>
    <name evidence="1" type="ORF">M427DRAFT_362294</name>
</gene>
<organism evidence="1 2">
    <name type="scientific">Gonapodya prolifera (strain JEL478)</name>
    <name type="common">Monoblepharis prolifera</name>
    <dbReference type="NCBI Taxonomy" id="1344416"/>
    <lineage>
        <taxon>Eukaryota</taxon>
        <taxon>Fungi</taxon>
        <taxon>Fungi incertae sedis</taxon>
        <taxon>Chytridiomycota</taxon>
        <taxon>Chytridiomycota incertae sedis</taxon>
        <taxon>Monoblepharidomycetes</taxon>
        <taxon>Monoblepharidales</taxon>
        <taxon>Gonapodyaceae</taxon>
        <taxon>Gonapodya</taxon>
    </lineage>
</organism>
<proteinExistence type="predicted"/>
<sequence length="99" mass="10677">MSYSSFTISNCDPEPCDPMDLDLMISGCAHPTFRTSFESSSGESDSCLSSATKLRGLARRGFRMDDGVAGASMPCIPLGDTRWKSNPWSPASLSLTFEV</sequence>
<dbReference type="Proteomes" id="UP000070544">
    <property type="component" value="Unassembled WGS sequence"/>
</dbReference>
<dbReference type="AlphaFoldDB" id="A0A139AA54"/>
<dbReference type="EMBL" id="KQ965775">
    <property type="protein sequence ID" value="KXS13691.1"/>
    <property type="molecule type" value="Genomic_DNA"/>
</dbReference>
<protein>
    <submittedName>
        <fullName evidence="1">Uncharacterized protein</fullName>
    </submittedName>
</protein>
<accession>A0A139AA54</accession>
<name>A0A139AA54_GONPJ</name>
<evidence type="ECO:0000313" key="2">
    <source>
        <dbReference type="Proteomes" id="UP000070544"/>
    </source>
</evidence>
<keyword evidence="2" id="KW-1185">Reference proteome</keyword>